<comment type="caution">
    <text evidence="1">The sequence shown here is derived from an EMBL/GenBank/DDBJ whole genome shotgun (WGS) entry which is preliminary data.</text>
</comment>
<evidence type="ECO:0000313" key="2">
    <source>
        <dbReference type="Proteomes" id="UP000533476"/>
    </source>
</evidence>
<evidence type="ECO:0000313" key="1">
    <source>
        <dbReference type="EMBL" id="NMP23138.1"/>
    </source>
</evidence>
<sequence length="63" mass="6928">MRGCPHESFVNDVVVMAVLSASHDTDRPLLAAIHGKDKTLVDGGNSMRHAVVMIQEMARLGWR</sequence>
<accession>A0A7Y0L4G6</accession>
<reference evidence="1 2" key="1">
    <citation type="submission" date="2020-04" db="EMBL/GenBank/DDBJ databases">
        <authorList>
            <person name="Zhang R."/>
            <person name="Schippers A."/>
        </authorList>
    </citation>
    <scope>NUCLEOTIDE SEQUENCE [LARGE SCALE GENOMIC DNA]</scope>
    <source>
        <strain evidence="1 2">DSM 109850</strain>
    </source>
</reference>
<gene>
    <name evidence="1" type="ORF">HIJ39_12385</name>
</gene>
<organism evidence="1 2">
    <name type="scientific">Sulfobacillus harzensis</name>
    <dbReference type="NCBI Taxonomy" id="2729629"/>
    <lineage>
        <taxon>Bacteria</taxon>
        <taxon>Bacillati</taxon>
        <taxon>Bacillota</taxon>
        <taxon>Clostridia</taxon>
        <taxon>Eubacteriales</taxon>
        <taxon>Clostridiales Family XVII. Incertae Sedis</taxon>
        <taxon>Sulfobacillus</taxon>
    </lineage>
</organism>
<dbReference type="AlphaFoldDB" id="A0A7Y0L4G6"/>
<keyword evidence="2" id="KW-1185">Reference proteome</keyword>
<name>A0A7Y0L4G6_9FIRM</name>
<proteinExistence type="predicted"/>
<dbReference type="Proteomes" id="UP000533476">
    <property type="component" value="Unassembled WGS sequence"/>
</dbReference>
<protein>
    <submittedName>
        <fullName evidence="1">Uncharacterized protein</fullName>
    </submittedName>
</protein>
<dbReference type="RefSeq" id="WP_169100132.1">
    <property type="nucleotide sequence ID" value="NZ_JABBVZ010000041.1"/>
</dbReference>
<dbReference type="EMBL" id="JABBVZ010000041">
    <property type="protein sequence ID" value="NMP23138.1"/>
    <property type="molecule type" value="Genomic_DNA"/>
</dbReference>